<proteinExistence type="predicted"/>
<evidence type="ECO:0000313" key="2">
    <source>
        <dbReference type="EMBL" id="CAG9324741.1"/>
    </source>
</evidence>
<reference evidence="2" key="1">
    <citation type="submission" date="2021-09" db="EMBL/GenBank/DDBJ databases">
        <authorList>
            <consortium name="AG Swart"/>
            <person name="Singh M."/>
            <person name="Singh A."/>
            <person name="Seah K."/>
            <person name="Emmerich C."/>
        </authorList>
    </citation>
    <scope>NUCLEOTIDE SEQUENCE</scope>
    <source>
        <strain evidence="2">ATCC30299</strain>
    </source>
</reference>
<keyword evidence="3" id="KW-1185">Reference proteome</keyword>
<dbReference type="Proteomes" id="UP001162131">
    <property type="component" value="Unassembled WGS sequence"/>
</dbReference>
<accession>A0AAU9JGI7</accession>
<evidence type="ECO:0000313" key="3">
    <source>
        <dbReference type="Proteomes" id="UP001162131"/>
    </source>
</evidence>
<feature type="chain" id="PRO_5043706561" description="Secreted protein" evidence="1">
    <location>
        <begin position="21"/>
        <end position="78"/>
    </location>
</feature>
<dbReference type="AlphaFoldDB" id="A0AAU9JGI7"/>
<protein>
    <recommendedName>
        <fullName evidence="4">Secreted protein</fullName>
    </recommendedName>
</protein>
<evidence type="ECO:0000256" key="1">
    <source>
        <dbReference type="SAM" id="SignalP"/>
    </source>
</evidence>
<name>A0AAU9JGI7_9CILI</name>
<organism evidence="2 3">
    <name type="scientific">Blepharisma stoltei</name>
    <dbReference type="NCBI Taxonomy" id="1481888"/>
    <lineage>
        <taxon>Eukaryota</taxon>
        <taxon>Sar</taxon>
        <taxon>Alveolata</taxon>
        <taxon>Ciliophora</taxon>
        <taxon>Postciliodesmatophora</taxon>
        <taxon>Heterotrichea</taxon>
        <taxon>Heterotrichida</taxon>
        <taxon>Blepharismidae</taxon>
        <taxon>Blepharisma</taxon>
    </lineage>
</organism>
<gene>
    <name evidence="2" type="ORF">BSTOLATCC_MIC36521</name>
</gene>
<feature type="signal peptide" evidence="1">
    <location>
        <begin position="1"/>
        <end position="20"/>
    </location>
</feature>
<evidence type="ECO:0008006" key="4">
    <source>
        <dbReference type="Google" id="ProtNLM"/>
    </source>
</evidence>
<dbReference type="EMBL" id="CAJZBQ010000036">
    <property type="protein sequence ID" value="CAG9324741.1"/>
    <property type="molecule type" value="Genomic_DNA"/>
</dbReference>
<sequence>MAKWRFMIFFIFWLFLKTQYRDFCFGAQINIKYIDALLNSAELTVHALHFQVCVFLSVKFHEIHEASMHDFELSYFLY</sequence>
<keyword evidence="1" id="KW-0732">Signal</keyword>
<comment type="caution">
    <text evidence="2">The sequence shown here is derived from an EMBL/GenBank/DDBJ whole genome shotgun (WGS) entry which is preliminary data.</text>
</comment>